<name>A0A9X1JXV1_9FLAO</name>
<evidence type="ECO:0000313" key="2">
    <source>
        <dbReference type="EMBL" id="MBW2936917.1"/>
    </source>
</evidence>
<evidence type="ECO:0000259" key="1">
    <source>
        <dbReference type="Pfam" id="PF06725"/>
    </source>
</evidence>
<dbReference type="Proteomes" id="UP001138686">
    <property type="component" value="Unassembled WGS sequence"/>
</dbReference>
<dbReference type="RefSeq" id="WP_219050865.1">
    <property type="nucleotide sequence ID" value="NZ_JAHWDP010000001.1"/>
</dbReference>
<dbReference type="GO" id="GO:0009254">
    <property type="term" value="P:peptidoglycan turnover"/>
    <property type="evidence" value="ECO:0007669"/>
    <property type="project" value="InterPro"/>
</dbReference>
<dbReference type="PROSITE" id="PS51257">
    <property type="entry name" value="PROKAR_LIPOPROTEIN"/>
    <property type="match status" value="1"/>
</dbReference>
<dbReference type="CDD" id="cd22784">
    <property type="entry name" value="DPBB_MltA_YuiC-like"/>
    <property type="match status" value="1"/>
</dbReference>
<dbReference type="EMBL" id="JAHWDP010000001">
    <property type="protein sequence ID" value="MBW2936917.1"/>
    <property type="molecule type" value="Genomic_DNA"/>
</dbReference>
<comment type="caution">
    <text evidence="2">The sequence shown here is derived from an EMBL/GenBank/DDBJ whole genome shotgun (WGS) entry which is preliminary data.</text>
</comment>
<protein>
    <submittedName>
        <fullName evidence="2">3D domain-containing protein</fullName>
    </submittedName>
</protein>
<dbReference type="InterPro" id="IPR010611">
    <property type="entry name" value="3D_dom"/>
</dbReference>
<dbReference type="GO" id="GO:0019867">
    <property type="term" value="C:outer membrane"/>
    <property type="evidence" value="ECO:0007669"/>
    <property type="project" value="InterPro"/>
</dbReference>
<keyword evidence="3" id="KW-1185">Reference proteome</keyword>
<organism evidence="2 3">
    <name type="scientific">Halomarinibacterium sedimenti</name>
    <dbReference type="NCBI Taxonomy" id="2857106"/>
    <lineage>
        <taxon>Bacteria</taxon>
        <taxon>Pseudomonadati</taxon>
        <taxon>Bacteroidota</taxon>
        <taxon>Flavobacteriia</taxon>
        <taxon>Flavobacteriales</taxon>
        <taxon>Flavobacteriaceae</taxon>
        <taxon>Halomarinibacterium</taxon>
    </lineage>
</organism>
<proteinExistence type="predicted"/>
<reference evidence="2" key="1">
    <citation type="submission" date="2021-07" db="EMBL/GenBank/DDBJ databases">
        <title>Aureisphaera sp. CAU 1614 isolated from sea sediment.</title>
        <authorList>
            <person name="Kim W."/>
        </authorList>
    </citation>
    <scope>NUCLEOTIDE SEQUENCE</scope>
    <source>
        <strain evidence="2">CAU 1614</strain>
    </source>
</reference>
<dbReference type="AlphaFoldDB" id="A0A9X1JXV1"/>
<accession>A0A9X1JXV1</accession>
<sequence length="129" mass="14866">MRLKAIILLLLVLTFILYSCKEKEEWCTLEVVGTAYNSTTWQTDGDPYNTAWGDTLHPDKKSIAVSNDLIKLGLTRHTKVKIEGLEGIFIVNDKMHAKWKKRIDIYFGTDIKAARAWGRKKVRIQYLVP</sequence>
<feature type="domain" description="3D" evidence="1">
    <location>
        <begin position="61"/>
        <end position="127"/>
    </location>
</feature>
<gene>
    <name evidence="2" type="ORF">KXJ69_02295</name>
</gene>
<evidence type="ECO:0000313" key="3">
    <source>
        <dbReference type="Proteomes" id="UP001138686"/>
    </source>
</evidence>
<dbReference type="Pfam" id="PF06725">
    <property type="entry name" value="3D"/>
    <property type="match status" value="1"/>
</dbReference>
<dbReference type="GO" id="GO:0004553">
    <property type="term" value="F:hydrolase activity, hydrolyzing O-glycosyl compounds"/>
    <property type="evidence" value="ECO:0007669"/>
    <property type="project" value="InterPro"/>
</dbReference>